<reference evidence="2" key="2">
    <citation type="submission" date="2020-10" db="UniProtKB">
        <authorList>
            <consortium name="WormBaseParasite"/>
        </authorList>
    </citation>
    <scope>IDENTIFICATION</scope>
</reference>
<protein>
    <submittedName>
        <fullName evidence="2">PITH domain-containing protein</fullName>
    </submittedName>
</protein>
<dbReference type="AlphaFoldDB" id="A0A7E4V7L1"/>
<dbReference type="WBParaSite" id="Pan_g17526.t1">
    <property type="protein sequence ID" value="Pan_g17526.t1"/>
    <property type="gene ID" value="Pan_g17526"/>
</dbReference>
<proteinExistence type="predicted"/>
<organism evidence="1 2">
    <name type="scientific">Panagrellus redivivus</name>
    <name type="common">Microworm</name>
    <dbReference type="NCBI Taxonomy" id="6233"/>
    <lineage>
        <taxon>Eukaryota</taxon>
        <taxon>Metazoa</taxon>
        <taxon>Ecdysozoa</taxon>
        <taxon>Nematoda</taxon>
        <taxon>Chromadorea</taxon>
        <taxon>Rhabditida</taxon>
        <taxon>Tylenchina</taxon>
        <taxon>Panagrolaimomorpha</taxon>
        <taxon>Panagrolaimoidea</taxon>
        <taxon>Panagrolaimidae</taxon>
        <taxon>Panagrellus</taxon>
    </lineage>
</organism>
<dbReference type="Proteomes" id="UP000492821">
    <property type="component" value="Unassembled WGS sequence"/>
</dbReference>
<evidence type="ECO:0000313" key="1">
    <source>
        <dbReference type="Proteomes" id="UP000492821"/>
    </source>
</evidence>
<reference evidence="1" key="1">
    <citation type="journal article" date="2013" name="Genetics">
        <title>The draft genome and transcriptome of Panagrellus redivivus are shaped by the harsh demands of a free-living lifestyle.</title>
        <authorList>
            <person name="Srinivasan J."/>
            <person name="Dillman A.R."/>
            <person name="Macchietto M.G."/>
            <person name="Heikkinen L."/>
            <person name="Lakso M."/>
            <person name="Fracchia K.M."/>
            <person name="Antoshechkin I."/>
            <person name="Mortazavi A."/>
            <person name="Wong G."/>
            <person name="Sternberg P.W."/>
        </authorList>
    </citation>
    <scope>NUCLEOTIDE SEQUENCE [LARGE SCALE GENOMIC DNA]</scope>
    <source>
        <strain evidence="1">MT8872</strain>
    </source>
</reference>
<accession>A0A7E4V7L1</accession>
<sequence>MEHAGFKCEDTDDHIEFKYDDLHNKIPLLPDIKHIIVHTLYGQDETRLMFTSPFCGKFVVIEPSSDSSEEGSLSDND</sequence>
<evidence type="ECO:0000313" key="2">
    <source>
        <dbReference type="WBParaSite" id="Pan_g17526.t1"/>
    </source>
</evidence>
<keyword evidence="1" id="KW-1185">Reference proteome</keyword>
<name>A0A7E4V7L1_PANRE</name>